<feature type="compositionally biased region" description="Low complexity" evidence="2">
    <location>
        <begin position="665"/>
        <end position="684"/>
    </location>
</feature>
<organism evidence="4 5">
    <name type="scientific">Tetrahymena thermophila (strain SB210)</name>
    <dbReference type="NCBI Taxonomy" id="312017"/>
    <lineage>
        <taxon>Eukaryota</taxon>
        <taxon>Sar</taxon>
        <taxon>Alveolata</taxon>
        <taxon>Ciliophora</taxon>
        <taxon>Intramacronucleata</taxon>
        <taxon>Oligohymenophorea</taxon>
        <taxon>Hymenostomatida</taxon>
        <taxon>Tetrahymenina</taxon>
        <taxon>Tetrahymenidae</taxon>
        <taxon>Tetrahymena</taxon>
    </lineage>
</organism>
<feature type="region of interest" description="Disordered" evidence="2">
    <location>
        <begin position="646"/>
        <end position="713"/>
    </location>
</feature>
<gene>
    <name evidence="4" type="ORF">TTHERM_00322900</name>
</gene>
<dbReference type="InterPro" id="IPR000595">
    <property type="entry name" value="cNMP-bd_dom"/>
</dbReference>
<dbReference type="HOGENOM" id="CLU_284623_0_0_1"/>
<evidence type="ECO:0000256" key="1">
    <source>
        <dbReference type="SAM" id="Coils"/>
    </source>
</evidence>
<dbReference type="GeneID" id="7829894"/>
<feature type="coiled-coil region" evidence="1">
    <location>
        <begin position="327"/>
        <end position="354"/>
    </location>
</feature>
<dbReference type="InterPro" id="IPR018490">
    <property type="entry name" value="cNMP-bd_dom_sf"/>
</dbReference>
<dbReference type="CDD" id="cd00038">
    <property type="entry name" value="CAP_ED"/>
    <property type="match status" value="2"/>
</dbReference>
<keyword evidence="5" id="KW-1185">Reference proteome</keyword>
<dbReference type="RefSeq" id="XP_001012991.1">
    <property type="nucleotide sequence ID" value="XM_001012991.2"/>
</dbReference>
<accession>Q237J5</accession>
<dbReference type="Proteomes" id="UP000009168">
    <property type="component" value="Unassembled WGS sequence"/>
</dbReference>
<dbReference type="InParanoid" id="Q237J5"/>
<dbReference type="Gene3D" id="2.60.120.10">
    <property type="entry name" value="Jelly Rolls"/>
    <property type="match status" value="2"/>
</dbReference>
<feature type="domain" description="Cyclic nucleotide-binding" evidence="3">
    <location>
        <begin position="55"/>
        <end position="174"/>
    </location>
</feature>
<evidence type="ECO:0000313" key="5">
    <source>
        <dbReference type="Proteomes" id="UP000009168"/>
    </source>
</evidence>
<dbReference type="InterPro" id="IPR014710">
    <property type="entry name" value="RmlC-like_jellyroll"/>
</dbReference>
<dbReference type="OrthoDB" id="2021138at2759"/>
<keyword evidence="1" id="KW-0175">Coiled coil</keyword>
<feature type="domain" description="Cyclic nucleotide-binding" evidence="3">
    <location>
        <begin position="198"/>
        <end position="279"/>
    </location>
</feature>
<dbReference type="SUPFAM" id="SSF51206">
    <property type="entry name" value="cAMP-binding domain-like"/>
    <property type="match status" value="2"/>
</dbReference>
<dbReference type="AlphaFoldDB" id="Q237J5"/>
<protein>
    <submittedName>
        <fullName evidence="4">Cyclic nucleotide-binding domain protein</fullName>
    </submittedName>
</protein>
<dbReference type="PANTHER" id="PTHR23011">
    <property type="entry name" value="CYCLIC NUCLEOTIDE-BINDING DOMAIN CONTAINING PROTEIN"/>
    <property type="match status" value="1"/>
</dbReference>
<proteinExistence type="predicted"/>
<reference evidence="5" key="1">
    <citation type="journal article" date="2006" name="PLoS Biol.">
        <title>Macronuclear genome sequence of the ciliate Tetrahymena thermophila, a model eukaryote.</title>
        <authorList>
            <person name="Eisen J.A."/>
            <person name="Coyne R.S."/>
            <person name="Wu M."/>
            <person name="Wu D."/>
            <person name="Thiagarajan M."/>
            <person name="Wortman J.R."/>
            <person name="Badger J.H."/>
            <person name="Ren Q."/>
            <person name="Amedeo P."/>
            <person name="Jones K.M."/>
            <person name="Tallon L.J."/>
            <person name="Delcher A.L."/>
            <person name="Salzberg S.L."/>
            <person name="Silva J.C."/>
            <person name="Haas B.J."/>
            <person name="Majoros W.H."/>
            <person name="Farzad M."/>
            <person name="Carlton J.M."/>
            <person name="Smith R.K. Jr."/>
            <person name="Garg J."/>
            <person name="Pearlman R.E."/>
            <person name="Karrer K.M."/>
            <person name="Sun L."/>
            <person name="Manning G."/>
            <person name="Elde N.C."/>
            <person name="Turkewitz A.P."/>
            <person name="Asai D.J."/>
            <person name="Wilkes D.E."/>
            <person name="Wang Y."/>
            <person name="Cai H."/>
            <person name="Collins K."/>
            <person name="Stewart B.A."/>
            <person name="Lee S.R."/>
            <person name="Wilamowska K."/>
            <person name="Weinberg Z."/>
            <person name="Ruzzo W.L."/>
            <person name="Wloga D."/>
            <person name="Gaertig J."/>
            <person name="Frankel J."/>
            <person name="Tsao C.-C."/>
            <person name="Gorovsky M.A."/>
            <person name="Keeling P.J."/>
            <person name="Waller R.F."/>
            <person name="Patron N.J."/>
            <person name="Cherry J.M."/>
            <person name="Stover N.A."/>
            <person name="Krieger C.J."/>
            <person name="del Toro C."/>
            <person name="Ryder H.F."/>
            <person name="Williamson S.C."/>
            <person name="Barbeau R.A."/>
            <person name="Hamilton E.P."/>
            <person name="Orias E."/>
        </authorList>
    </citation>
    <scope>NUCLEOTIDE SEQUENCE [LARGE SCALE GENOMIC DNA]</scope>
    <source>
        <strain evidence="5">SB210</strain>
    </source>
</reference>
<feature type="compositionally biased region" description="Basic and acidic residues" evidence="2">
    <location>
        <begin position="685"/>
        <end position="695"/>
    </location>
</feature>
<sequence length="1091" mass="128618">MNDANSLRSQTSEELIQNLKLCCKSESDVENIFKQLSNLEFFSYYYSQNKFQTLIRECILSAQYTFVQSGQYIFKQGEISDLFYILIDGIVQKQIVTYKNSAQTKQNLVASKNINYRRKMKSQFNEDEKSVIILKIYYQGDSFGEFQTQGKELRKYSILCLTDCHLLAINKETYFNFFAYQEKKRLLSVLEELKKIPYFNNWTLTEIKRLYNRMEIKTFSINSVVFQEGDPSNYFYIVKQGDFMYQKSLYKNNVLEDEREQGLMFQNVKYLNNKSKKLTNILLLSKMQTIGETEILEGRKGMQFSLVCNTSIGQLYQLKKQDFIDYVLSENQNIQEVKAKVQLQKEEMEKIMSNINQSYNAYKDFIFKDETIEENLRREDQYKSLSVSSNKWKTIADEQNLNQSGLTLDKKSSTFKDYFKMNLQNTDSNLIQTPREESQQKLNGRSNLIMETPKKAYSAQQSRVFDNSHISSHQSLVEQLNEQDSQLIGNHINEKQISKLTPKFSQSHTNTPKASNFQHNYYISSPQSQNYVKQPTDFKAFLPSYVKNIGISSVKNSIFNQHSSINTQKNDNNHKNITFTSLINESKNYQINALMLDQANENDKKDKEQNKYFHQDYAINYKFHSHNSSLADIKTLDQEMQPIKVEKRKSERISLTHQQIKSRHQMQQSQSQKQFQQNNMQQNHQQKETDQEQKNQENIQQSQMKRAQSAYNKKAKITKVENSLHNRLRFKFYQRIKDQERNPEGMKMHIFEDVIQKLPYKKTPHLKLRPHEIMNKSSDAFDKTKFIKQEIQYQKTQSMQELNNFLHYPISVRTQATLKTQQPSTKLTTTDTFNQFQNVPQQNKYKRKRPVSMCNLRKLNFEIQEQVPSYVDRLYSTKEQHNKSQSISINALLQTQHNSKLINNFTSNQGSTQNKFINNMQQVENNNTENQQQSPQKAQTQSNEYVFKYFMPTSKRTHINDEGYKFSQVQNKEKQKSVAQINTSIPEKEGLFISQTKSCRNLDFKPCLIEEYSKTSKQSYQNQKYTINQFFQKGLKHNLAIHQLQSKLEAQIKHPLQSTAKSFPWQTNLASHKKLDSSVIKPFNQTFHNIQ</sequence>
<feature type="compositionally biased region" description="Polar residues" evidence="2">
    <location>
        <begin position="696"/>
        <end position="711"/>
    </location>
</feature>
<evidence type="ECO:0000259" key="3">
    <source>
        <dbReference type="PROSITE" id="PS50042"/>
    </source>
</evidence>
<dbReference type="STRING" id="312017.Q237J5"/>
<evidence type="ECO:0000256" key="2">
    <source>
        <dbReference type="SAM" id="MobiDB-lite"/>
    </source>
</evidence>
<dbReference type="PANTHER" id="PTHR23011:SF28">
    <property type="entry name" value="CYCLIC NUCLEOTIDE-BINDING DOMAIN CONTAINING PROTEIN"/>
    <property type="match status" value="1"/>
</dbReference>
<name>Q237J5_TETTS</name>
<evidence type="ECO:0000313" key="4">
    <source>
        <dbReference type="EMBL" id="EAR92746.1"/>
    </source>
</evidence>
<dbReference type="PROSITE" id="PS50042">
    <property type="entry name" value="CNMP_BINDING_3"/>
    <property type="match status" value="2"/>
</dbReference>
<dbReference type="KEGG" id="tet:TTHERM_00322900"/>
<dbReference type="EMBL" id="GG662743">
    <property type="protein sequence ID" value="EAR92746.1"/>
    <property type="molecule type" value="Genomic_DNA"/>
</dbReference>